<dbReference type="InParanoid" id="A0A1S3HU23"/>
<dbReference type="KEGG" id="lak:106158177"/>
<dbReference type="SUPFAM" id="SSF53448">
    <property type="entry name" value="Nucleotide-diphospho-sugar transferases"/>
    <property type="match status" value="1"/>
</dbReference>
<dbReference type="GO" id="GO:0000032">
    <property type="term" value="P:cell wall mannoprotein biosynthetic process"/>
    <property type="evidence" value="ECO:0007669"/>
    <property type="project" value="TreeGrafter"/>
</dbReference>
<dbReference type="PANTHER" id="PTHR31121:SF6">
    <property type="entry name" value="ALPHA-1,2 MANNOSYLTRANSFERASE KTR1"/>
    <property type="match status" value="1"/>
</dbReference>
<evidence type="ECO:0000313" key="4">
    <source>
        <dbReference type="RefSeq" id="XP_013389523.1"/>
    </source>
</evidence>
<dbReference type="RefSeq" id="XP_013389523.1">
    <property type="nucleotide sequence ID" value="XM_013534069.1"/>
</dbReference>
<dbReference type="InterPro" id="IPR002685">
    <property type="entry name" value="Glyco_trans_15"/>
</dbReference>
<reference evidence="4" key="1">
    <citation type="submission" date="2025-08" db="UniProtKB">
        <authorList>
            <consortium name="RefSeq"/>
        </authorList>
    </citation>
    <scope>IDENTIFICATION</scope>
    <source>
        <tissue evidence="4">Gonads</tissue>
    </source>
</reference>
<evidence type="ECO:0000256" key="2">
    <source>
        <dbReference type="ARBA" id="ARBA00022679"/>
    </source>
</evidence>
<keyword evidence="2" id="KW-0808">Transferase</keyword>
<dbReference type="GO" id="GO:0000026">
    <property type="term" value="F:alpha-1,2-mannosyltransferase activity"/>
    <property type="evidence" value="ECO:0007669"/>
    <property type="project" value="TreeGrafter"/>
</dbReference>
<dbReference type="InterPro" id="IPR029044">
    <property type="entry name" value="Nucleotide-diphossugar_trans"/>
</dbReference>
<evidence type="ECO:0000256" key="1">
    <source>
        <dbReference type="ARBA" id="ARBA00007677"/>
    </source>
</evidence>
<accession>A0A1S3HU23</accession>
<comment type="similarity">
    <text evidence="1">Belongs to the glycosyltransferase 15 family.</text>
</comment>
<proteinExistence type="inferred from homology"/>
<keyword evidence="3" id="KW-1185">Reference proteome</keyword>
<dbReference type="PANTHER" id="PTHR31121">
    <property type="entry name" value="ALPHA-1,2 MANNOSYLTRANSFERASE KTR1"/>
    <property type="match status" value="1"/>
</dbReference>
<dbReference type="GO" id="GO:0006487">
    <property type="term" value="P:protein N-linked glycosylation"/>
    <property type="evidence" value="ECO:0007669"/>
    <property type="project" value="TreeGrafter"/>
</dbReference>
<gene>
    <name evidence="4" type="primary">LOC106158177</name>
</gene>
<dbReference type="OrthoDB" id="439943at2759"/>
<dbReference type="Proteomes" id="UP000085678">
    <property type="component" value="Unplaced"/>
</dbReference>
<organism evidence="3 4">
    <name type="scientific">Lingula anatina</name>
    <name type="common">Brachiopod</name>
    <name type="synonym">Lingula unguis</name>
    <dbReference type="NCBI Taxonomy" id="7574"/>
    <lineage>
        <taxon>Eukaryota</taxon>
        <taxon>Metazoa</taxon>
        <taxon>Spiralia</taxon>
        <taxon>Lophotrochozoa</taxon>
        <taxon>Brachiopoda</taxon>
        <taxon>Linguliformea</taxon>
        <taxon>Lingulata</taxon>
        <taxon>Lingulida</taxon>
        <taxon>Linguloidea</taxon>
        <taxon>Lingulidae</taxon>
        <taxon>Lingula</taxon>
    </lineage>
</organism>
<dbReference type="Gene3D" id="3.90.550.10">
    <property type="entry name" value="Spore Coat Polysaccharide Biosynthesis Protein SpsA, Chain A"/>
    <property type="match status" value="1"/>
</dbReference>
<protein>
    <submittedName>
        <fullName evidence="4">Glycolipid 2-alpha-mannosyltransferase 1-like</fullName>
    </submittedName>
</protein>
<dbReference type="Pfam" id="PF01793">
    <property type="entry name" value="Glyco_transf_15"/>
    <property type="match status" value="1"/>
</dbReference>
<dbReference type="AlphaFoldDB" id="A0A1S3HU23"/>
<sequence>MVFLPQEILYKVERLLQGVKLTVQNNPKSARVSKTNGSYLGEEKRSSYELEKFKSMLKAWPVNKPKAVIYILVKSNRFSITLKDGLGRIDRYFNNMYHYPVVLFHETGLSDTNMTSIRSWTRSDVFFQFVKFSVPKWINETKMRSDVGKANDKRIGYRHMCRFQSISLQVTPIMRLVDYYWRLDDDSRLIGQVPFDLFKFMAKENLTYGYVHMNHEHPDYVVGLYPRVNAYLTNKQIQPTFFRKLRRNKYFLNNFEISSLRFWRSKNVSDLLNALDRAGGFYYHRWGDAVVKTLAVSIFAPLESVYQFTEVPYVHKFVNTTSKGFIRNQRTNLSQELIN</sequence>
<dbReference type="GO" id="GO:0005794">
    <property type="term" value="C:Golgi apparatus"/>
    <property type="evidence" value="ECO:0007669"/>
    <property type="project" value="TreeGrafter"/>
</dbReference>
<dbReference type="GO" id="GO:0016020">
    <property type="term" value="C:membrane"/>
    <property type="evidence" value="ECO:0007669"/>
    <property type="project" value="InterPro"/>
</dbReference>
<dbReference type="GeneID" id="106158177"/>
<evidence type="ECO:0000313" key="3">
    <source>
        <dbReference type="Proteomes" id="UP000085678"/>
    </source>
</evidence>
<name>A0A1S3HU23_LINAN</name>